<accession>A0A1R0GMP0</accession>
<sequence>MENTFISTNCTPFSIKDSRLRDSGKWRGGIGVPRYAAIVAWADTHIAERRTCPSGESGIAAEFEFNSRGSGGNGAIWFISGLGVLEPLVTSTTGWSSALSSISPADDSLAHAIILRCWYFTRK</sequence>
<evidence type="ECO:0000313" key="3">
    <source>
        <dbReference type="Proteomes" id="UP000187455"/>
    </source>
</evidence>
<dbReference type="EMBL" id="LSSL01007127">
    <property type="protein sequence ID" value="OLY78165.1"/>
    <property type="molecule type" value="Genomic_DNA"/>
</dbReference>
<reference evidence="1" key="2">
    <citation type="submission" date="2017-01" db="EMBL/GenBank/DDBJ databases">
        <authorList>
            <person name="Mah S.A."/>
            <person name="Swanson W.J."/>
            <person name="Moy G.W."/>
            <person name="Vacquier V.D."/>
        </authorList>
    </citation>
    <scope>NUCLEOTIDE SEQUENCE</scope>
    <source>
        <strain evidence="1">ALG-7-W6</strain>
    </source>
</reference>
<keyword evidence="3" id="KW-1185">Reference proteome</keyword>
<organism evidence="1 3">
    <name type="scientific">Smittium mucronatum</name>
    <dbReference type="NCBI Taxonomy" id="133383"/>
    <lineage>
        <taxon>Eukaryota</taxon>
        <taxon>Fungi</taxon>
        <taxon>Fungi incertae sedis</taxon>
        <taxon>Zoopagomycota</taxon>
        <taxon>Kickxellomycotina</taxon>
        <taxon>Harpellomycetes</taxon>
        <taxon>Harpellales</taxon>
        <taxon>Legeriomycetaceae</taxon>
        <taxon>Smittium</taxon>
    </lineage>
</organism>
<gene>
    <name evidence="2" type="ORF">AYI68_g7080</name>
    <name evidence="1" type="ORF">AYI68_g7791</name>
</gene>
<dbReference type="AlphaFoldDB" id="A0A1R0GMP0"/>
<reference evidence="1 3" key="1">
    <citation type="journal article" date="2016" name="Mol. Biol. Evol.">
        <title>Genome-Wide Survey of Gut Fungi (Harpellales) Reveals the First Horizontally Transferred Ubiquitin Gene from a Mosquito Host.</title>
        <authorList>
            <person name="Wang Y."/>
            <person name="White M.M."/>
            <person name="Kvist S."/>
            <person name="Moncalvo J.M."/>
        </authorList>
    </citation>
    <scope>NUCLEOTIDE SEQUENCE [LARGE SCALE GENOMIC DNA]</scope>
    <source>
        <strain evidence="1 3">ALG-7-W6</strain>
    </source>
</reference>
<dbReference type="Proteomes" id="UP000187455">
    <property type="component" value="Unassembled WGS sequence"/>
</dbReference>
<comment type="caution">
    <text evidence="1">The sequence shown here is derived from an EMBL/GenBank/DDBJ whole genome shotgun (WGS) entry which is preliminary data.</text>
</comment>
<name>A0A1R0GMP0_9FUNG</name>
<dbReference type="EMBL" id="LSSL01005382">
    <property type="protein sequence ID" value="OLY78864.1"/>
    <property type="molecule type" value="Genomic_DNA"/>
</dbReference>
<evidence type="ECO:0000313" key="2">
    <source>
        <dbReference type="EMBL" id="OLY78864.1"/>
    </source>
</evidence>
<protein>
    <submittedName>
        <fullName evidence="1">Uncharacterized protein</fullName>
    </submittedName>
</protein>
<evidence type="ECO:0000313" key="1">
    <source>
        <dbReference type="EMBL" id="OLY78165.1"/>
    </source>
</evidence>
<proteinExistence type="predicted"/>